<dbReference type="SUPFAM" id="SSF53448">
    <property type="entry name" value="Nucleotide-diphospho-sugar transferases"/>
    <property type="match status" value="1"/>
</dbReference>
<dbReference type="OrthoDB" id="9801954at2"/>
<proteinExistence type="predicted"/>
<dbReference type="AlphaFoldDB" id="A0A8J2U5G6"/>
<keyword evidence="3" id="KW-1185">Reference proteome</keyword>
<sequence length="978" mass="111539">MDKHPGAEFYVVLVDKNEGYINPEEERFNLLEMTDVGLPRPDIFPYQYNILELNTAVKPFALKYLLETHGFDKITYIDPDIMVFSPLDDVWDNLEDNSVVLTPHMREPFDDGRHPSELGIIQSGTYNLGFIGLKNGTDAIKLLNWWSERLYLDCVVDIPRGLFTDQKWIDLVPAYFDKTYILRNPAYNIAYWNLHERELTLENGSYMVDGNALAFFHFSGYDPRKPKVLSKHQDRHDLLNYPDLTHVFDLYGSKLLEANLIETKEWPYAYKNLPNGVEVTDAMTMTVRECLRKHILFPSPINEADKFCDFLMTPNRKIFGENVAPFISALLRKRPDVAQAFPDAHTNRLSPSLWDWLENNTHEAWKFTGLFSPERKNLACSDSIIENIVDTYFSRSDLVEAIPSVFKNTKRLNEFCDWLVEHGISEYDWLSLEGAQAFSESTSGAYKAIALYFSRPDLQGAFPAVYTEHGINAYVAWLHSNVANIVNLSDHEIDFFAVWVKLNSDKVMKACLIYSQVLRTAIGGLPSVFNANSITETLKTQGLDISVNDVLEWLTQEFEQDPIEHLISYYYSNPRLIRKNYLETLNSGSLQQLFDVIDKDGLFELLDAKWVRSLKKAIESYQPDNSVNVVGYFDAATGMGQAAHSVKLTMQQKHQVNTFTLPLLFTDRTDIDFDECGKFFGKAKLSAATSIVVANADSVEQANAIFPTDYVFGKKIGYWLWETEKLPGAWAHSDRFYDEVWTASDYCKKAIQSTITKPVKTVPLCLNFDEFKEIQGVRSEFDLPEDAFLVGYFFDQKSVFERKNPKAVIDAFNQGLGNENNAFLIMKVNSPLPGLFEYEKLKEYAKDSNVIWVEKTLSRKGTLELMSCLDTYISLHRSEGFGLTMAEAMALGIPTIATNYSSNTEFMDDEHSYLVDIEMVHSPKAYGPYPKGTKWANPLIDSAASKLKAAKNSPVEASDIKSFIHQKLSSHTAYKFIK</sequence>
<dbReference type="Pfam" id="PF00534">
    <property type="entry name" value="Glycos_transf_1"/>
    <property type="match status" value="1"/>
</dbReference>
<dbReference type="RefSeq" id="WP_158100548.1">
    <property type="nucleotide sequence ID" value="NZ_BMDX01000009.1"/>
</dbReference>
<organism evidence="2 3">
    <name type="scientific">Neiella marina</name>
    <dbReference type="NCBI Taxonomy" id="508461"/>
    <lineage>
        <taxon>Bacteria</taxon>
        <taxon>Pseudomonadati</taxon>
        <taxon>Pseudomonadota</taxon>
        <taxon>Gammaproteobacteria</taxon>
        <taxon>Alteromonadales</taxon>
        <taxon>Echinimonadaceae</taxon>
        <taxon>Neiella</taxon>
    </lineage>
</organism>
<dbReference type="EMBL" id="BMDX01000009">
    <property type="protein sequence ID" value="GGA78477.1"/>
    <property type="molecule type" value="Genomic_DNA"/>
</dbReference>
<protein>
    <recommendedName>
        <fullName evidence="1">Glycosyl transferase family 1 domain-containing protein</fullName>
    </recommendedName>
</protein>
<dbReference type="Gene3D" id="3.40.50.2000">
    <property type="entry name" value="Glycogen Phosphorylase B"/>
    <property type="match status" value="1"/>
</dbReference>
<evidence type="ECO:0000313" key="2">
    <source>
        <dbReference type="EMBL" id="GGA78477.1"/>
    </source>
</evidence>
<accession>A0A8J2U5G6</accession>
<comment type="caution">
    <text evidence="2">The sequence shown here is derived from an EMBL/GenBank/DDBJ whole genome shotgun (WGS) entry which is preliminary data.</text>
</comment>
<name>A0A8J2U5G6_9GAMM</name>
<dbReference type="CDD" id="cd01635">
    <property type="entry name" value="Glycosyltransferase_GTB-type"/>
    <property type="match status" value="1"/>
</dbReference>
<dbReference type="GO" id="GO:0016757">
    <property type="term" value="F:glycosyltransferase activity"/>
    <property type="evidence" value="ECO:0007669"/>
    <property type="project" value="InterPro"/>
</dbReference>
<dbReference type="PANTHER" id="PTHR46656">
    <property type="entry name" value="PUTATIVE-RELATED"/>
    <property type="match status" value="1"/>
</dbReference>
<dbReference type="InterPro" id="IPR029044">
    <property type="entry name" value="Nucleotide-diphossugar_trans"/>
</dbReference>
<reference evidence="3" key="1">
    <citation type="journal article" date="2019" name="Int. J. Syst. Evol. Microbiol.">
        <title>The Global Catalogue of Microorganisms (GCM) 10K type strain sequencing project: providing services to taxonomists for standard genome sequencing and annotation.</title>
        <authorList>
            <consortium name="The Broad Institute Genomics Platform"/>
            <consortium name="The Broad Institute Genome Sequencing Center for Infectious Disease"/>
            <person name="Wu L."/>
            <person name="Ma J."/>
        </authorList>
    </citation>
    <scope>NUCLEOTIDE SEQUENCE [LARGE SCALE GENOMIC DNA]</scope>
    <source>
        <strain evidence="3">CGMCC 1.10130</strain>
    </source>
</reference>
<evidence type="ECO:0000313" key="3">
    <source>
        <dbReference type="Proteomes" id="UP000619743"/>
    </source>
</evidence>
<feature type="domain" description="Glycosyl transferase family 1" evidence="1">
    <location>
        <begin position="799"/>
        <end position="915"/>
    </location>
</feature>
<evidence type="ECO:0000259" key="1">
    <source>
        <dbReference type="Pfam" id="PF00534"/>
    </source>
</evidence>
<dbReference type="Proteomes" id="UP000619743">
    <property type="component" value="Unassembled WGS sequence"/>
</dbReference>
<dbReference type="SUPFAM" id="SSF53756">
    <property type="entry name" value="UDP-Glycosyltransferase/glycogen phosphorylase"/>
    <property type="match status" value="1"/>
</dbReference>
<gene>
    <name evidence="2" type="ORF">GCM10011369_20460</name>
</gene>
<dbReference type="PANTHER" id="PTHR46656:SF3">
    <property type="entry name" value="PUTATIVE-RELATED"/>
    <property type="match status" value="1"/>
</dbReference>
<dbReference type="InterPro" id="IPR001296">
    <property type="entry name" value="Glyco_trans_1"/>
</dbReference>
<dbReference type="Gene3D" id="3.90.550.10">
    <property type="entry name" value="Spore Coat Polysaccharide Biosynthesis Protein SpsA, Chain A"/>
    <property type="match status" value="1"/>
</dbReference>